<dbReference type="Gene3D" id="3.30.750.24">
    <property type="entry name" value="STAS domain"/>
    <property type="match status" value="1"/>
</dbReference>
<dbReference type="AlphaFoldDB" id="A0A836JA93"/>
<name>A0A836JA93_9HYME</name>
<dbReference type="InterPro" id="IPR002645">
    <property type="entry name" value="STAS_dom"/>
</dbReference>
<dbReference type="GO" id="GO:0055085">
    <property type="term" value="P:transmembrane transport"/>
    <property type="evidence" value="ECO:0007669"/>
    <property type="project" value="InterPro"/>
</dbReference>
<dbReference type="InterPro" id="IPR001902">
    <property type="entry name" value="SLC26A/SulP_fam"/>
</dbReference>
<comment type="subcellular location">
    <subcellularLocation>
        <location evidence="1">Membrane</location>
        <topology evidence="1">Multi-pass membrane protein</topology>
    </subcellularLocation>
</comment>
<evidence type="ECO:0000256" key="5">
    <source>
        <dbReference type="SAM" id="Phobius"/>
    </source>
</evidence>
<feature type="domain" description="STAS" evidence="6">
    <location>
        <begin position="729"/>
        <end position="870"/>
    </location>
</feature>
<dbReference type="InterPro" id="IPR011547">
    <property type="entry name" value="SLC26A/SulP_dom"/>
</dbReference>
<dbReference type="NCBIfam" id="TIGR00815">
    <property type="entry name" value="sulP"/>
    <property type="match status" value="1"/>
</dbReference>
<feature type="transmembrane region" description="Helical" evidence="5">
    <location>
        <begin position="579"/>
        <end position="602"/>
    </location>
</feature>
<evidence type="ECO:0000256" key="2">
    <source>
        <dbReference type="ARBA" id="ARBA00022692"/>
    </source>
</evidence>
<feature type="transmembrane region" description="Helical" evidence="5">
    <location>
        <begin position="614"/>
        <end position="632"/>
    </location>
</feature>
<evidence type="ECO:0000313" key="8">
    <source>
        <dbReference type="Proteomes" id="UP000667349"/>
    </source>
</evidence>
<feature type="transmembrane region" description="Helical" evidence="5">
    <location>
        <begin position="411"/>
        <end position="429"/>
    </location>
</feature>
<feature type="transmembrane region" description="Helical" evidence="5">
    <location>
        <begin position="462"/>
        <end position="482"/>
    </location>
</feature>
<feature type="transmembrane region" description="Helical" evidence="5">
    <location>
        <begin position="638"/>
        <end position="656"/>
    </location>
</feature>
<dbReference type="Proteomes" id="UP000667349">
    <property type="component" value="Unassembled WGS sequence"/>
</dbReference>
<dbReference type="Pfam" id="PF00916">
    <property type="entry name" value="Sulfate_transp"/>
    <property type="match status" value="1"/>
</dbReference>
<evidence type="ECO:0000313" key="7">
    <source>
        <dbReference type="EMBL" id="KAG5312798.1"/>
    </source>
</evidence>
<organism evidence="7 8">
    <name type="scientific">Acromyrmex insinuator</name>
    <dbReference type="NCBI Taxonomy" id="230686"/>
    <lineage>
        <taxon>Eukaryota</taxon>
        <taxon>Metazoa</taxon>
        <taxon>Ecdysozoa</taxon>
        <taxon>Arthropoda</taxon>
        <taxon>Hexapoda</taxon>
        <taxon>Insecta</taxon>
        <taxon>Pterygota</taxon>
        <taxon>Neoptera</taxon>
        <taxon>Endopterygota</taxon>
        <taxon>Hymenoptera</taxon>
        <taxon>Apocrita</taxon>
        <taxon>Aculeata</taxon>
        <taxon>Formicoidea</taxon>
        <taxon>Formicidae</taxon>
        <taxon>Myrmicinae</taxon>
        <taxon>Acromyrmex</taxon>
    </lineage>
</organism>
<evidence type="ECO:0000256" key="1">
    <source>
        <dbReference type="ARBA" id="ARBA00004141"/>
    </source>
</evidence>
<protein>
    <submittedName>
        <fullName evidence="7">S26A6 protein</fullName>
    </submittedName>
</protein>
<accession>A0A836JA93</accession>
<feature type="non-terminal residue" evidence="7">
    <location>
        <position position="1"/>
    </location>
</feature>
<evidence type="ECO:0000259" key="6">
    <source>
        <dbReference type="PROSITE" id="PS50801"/>
    </source>
</evidence>
<keyword evidence="3 5" id="KW-1133">Transmembrane helix</keyword>
<feature type="transmembrane region" description="Helical" evidence="5">
    <location>
        <begin position="297"/>
        <end position="323"/>
    </location>
</feature>
<dbReference type="EMBL" id="JAANHZ010000303">
    <property type="protein sequence ID" value="KAG5312798.1"/>
    <property type="molecule type" value="Genomic_DNA"/>
</dbReference>
<dbReference type="SUPFAM" id="SSF52091">
    <property type="entry name" value="SpoIIaa-like"/>
    <property type="match status" value="1"/>
</dbReference>
<dbReference type="CDD" id="cd07042">
    <property type="entry name" value="STAS_SulP_like_sulfate_transporter"/>
    <property type="match status" value="1"/>
</dbReference>
<gene>
    <name evidence="7" type="primary">Slc26a6</name>
    <name evidence="7" type="ORF">G6Z75_0001293</name>
</gene>
<feature type="non-terminal residue" evidence="7">
    <location>
        <position position="877"/>
    </location>
</feature>
<dbReference type="PANTHER" id="PTHR11814">
    <property type="entry name" value="SULFATE TRANSPORTER"/>
    <property type="match status" value="1"/>
</dbReference>
<keyword evidence="2 5" id="KW-0812">Transmembrane</keyword>
<dbReference type="GO" id="GO:0016020">
    <property type="term" value="C:membrane"/>
    <property type="evidence" value="ECO:0007669"/>
    <property type="project" value="UniProtKB-SubCell"/>
</dbReference>
<dbReference type="InterPro" id="IPR036513">
    <property type="entry name" value="STAS_dom_sf"/>
</dbReference>
<keyword evidence="8" id="KW-1185">Reference proteome</keyword>
<feature type="transmembrane region" description="Helical" evidence="5">
    <location>
        <begin position="539"/>
        <end position="567"/>
    </location>
</feature>
<evidence type="ECO:0000256" key="3">
    <source>
        <dbReference type="ARBA" id="ARBA00022989"/>
    </source>
</evidence>
<reference evidence="7" key="1">
    <citation type="submission" date="2020-02" db="EMBL/GenBank/DDBJ databases">
        <title>Relaxed selection underlies rapid genomic changes in the transitions from sociality to social parasitism in ants.</title>
        <authorList>
            <person name="Bi X."/>
        </authorList>
    </citation>
    <scope>NUCLEOTIDE SEQUENCE</scope>
    <source>
        <strain evidence="7">BGI-DK2013a</strain>
        <tissue evidence="7">Whole body</tissue>
    </source>
</reference>
<dbReference type="Pfam" id="PF01740">
    <property type="entry name" value="STAS"/>
    <property type="match status" value="1"/>
</dbReference>
<sequence>LNLIINVNKYNPMHAGCWVKLPREIMLKKVVINVRSMNNACFAWSVVAALYPVESHVNKKSSYSDYTTVLNLEGIEFPVTLKQITKFELLNDISVNVFTERERGGKKDDGNIIVPLRLIKEKKKEKHVNLLYLQESRRDDENVIGHFTWIKNLSRLIGSQLSKNTREYKGRSICAIGGSGLRIPLSTDEILLKTDILTEVRVLENIEIMNKSNMLQLRLERPLYEHEMLNQTYDYEKPKSSLMQNVINNVKSKNWQSCIVSTVPVVQWLSQYNWREDIFPDIISGLTIAIMHIPQGMAYALLGNLPPVVGIYMAFFPVFIYFLFGTSKHVSIGTFAVVCLMTGKVVTFYSNPYVGHTFANATDAVLQNLQDVSYGYTPMQVATAVTLMVGIFQIIMYTFRLGIVTTLLSETLVNSFTTAAAVYVLISQIKDLLGLKLPKQKDYFKLIFTVIDVFKEIKNTNIAAATVSTVSIIILVVNNEYLKPRMKKKCSIPIPIELIAVVGGTLISRYCDLPKIYDIETVGHIPTGLPKPEVPSFELLPLVLVDSIAITMVSYTITVSMALIFAQKLNYEIDSNQELLAMGFSNIMGSFFSCMPISASLSRSLIQQTVGGRTQIASIVSCLLLLIILLWIGPFFELLPRCVLASIIVVALKGMFQQINQLVKFWKLSKIDAVIWIITFFVVILINIDIGLLAGLLVSLVMILLQVIRPYTCLLGHIPHTDLYLDMGRYKAAVEIHGIKIFHYCGTLNFANNSYFKSIVYKLVGVCPQKIIKYRKKLAEESRFLDEKNSRETCELQCIIMDMSALSYIDPSSVQVLHIIVEEFTQVNIKFYFANCPSPIFETIKKCDLYVYGTMSLKIFATIQDAIAYFQSEIASR</sequence>
<dbReference type="PROSITE" id="PS50801">
    <property type="entry name" value="STAS"/>
    <property type="match status" value="1"/>
</dbReference>
<feature type="transmembrane region" description="Helical" evidence="5">
    <location>
        <begin position="330"/>
        <end position="349"/>
    </location>
</feature>
<feature type="transmembrane region" description="Helical" evidence="5">
    <location>
        <begin position="677"/>
        <end position="705"/>
    </location>
</feature>
<proteinExistence type="predicted"/>
<keyword evidence="4 5" id="KW-0472">Membrane</keyword>
<comment type="caution">
    <text evidence="7">The sequence shown here is derived from an EMBL/GenBank/DDBJ whole genome shotgun (WGS) entry which is preliminary data.</text>
</comment>
<evidence type="ECO:0000256" key="4">
    <source>
        <dbReference type="ARBA" id="ARBA00023136"/>
    </source>
</evidence>
<feature type="transmembrane region" description="Helical" evidence="5">
    <location>
        <begin position="379"/>
        <end position="399"/>
    </location>
</feature>